<gene>
    <name evidence="2" type="ORF">K3T81_13550</name>
</gene>
<feature type="transmembrane region" description="Helical" evidence="1">
    <location>
        <begin position="6"/>
        <end position="24"/>
    </location>
</feature>
<comment type="caution">
    <text evidence="2">The sequence shown here is derived from an EMBL/GenBank/DDBJ whole genome shotgun (WGS) entry which is preliminary data.</text>
</comment>
<feature type="transmembrane region" description="Helical" evidence="1">
    <location>
        <begin position="36"/>
        <end position="55"/>
    </location>
</feature>
<evidence type="ECO:0000313" key="2">
    <source>
        <dbReference type="EMBL" id="MCG3420164.1"/>
    </source>
</evidence>
<keyword evidence="1" id="KW-1133">Transmembrane helix</keyword>
<protein>
    <submittedName>
        <fullName evidence="2">YtpI family protein</fullName>
    </submittedName>
</protein>
<dbReference type="EMBL" id="JAIFZM010000011">
    <property type="protein sequence ID" value="MCG3420164.1"/>
    <property type="molecule type" value="Genomic_DNA"/>
</dbReference>
<keyword evidence="3" id="KW-1185">Reference proteome</keyword>
<reference evidence="2 3" key="1">
    <citation type="journal article" date="2022" name="Evol. Bioinform. Online">
        <title>Draft Genome Sequence of Oceanobacillus jordanicus Strain GSFE11, a Halotolerant Plant Growth-Promoting Bacterial Endophyte Isolated From the Jordan Valley.</title>
        <authorList>
            <person name="Alhindi T."/>
            <person name="Albdaiwi R."/>
        </authorList>
    </citation>
    <scope>NUCLEOTIDE SEQUENCE [LARGE SCALE GENOMIC DNA]</scope>
    <source>
        <strain evidence="2 3">GSFE11</strain>
    </source>
</reference>
<dbReference type="RefSeq" id="WP_161465009.1">
    <property type="nucleotide sequence ID" value="NZ_JAIFZM010000011.1"/>
</dbReference>
<dbReference type="InterPro" id="IPR025618">
    <property type="entry name" value="YtpI"/>
</dbReference>
<sequence>MFIFPVIIILSVVFYVYYKVAILKTKDRLTQVYFNARSRMCLGSFVLFFGVNQYVYYQTQLSLFIGILFFALGGFQLYTGFKEARHYKNEYRRLNPAGHKADE</sequence>
<evidence type="ECO:0000256" key="1">
    <source>
        <dbReference type="SAM" id="Phobius"/>
    </source>
</evidence>
<proteinExistence type="predicted"/>
<feature type="transmembrane region" description="Helical" evidence="1">
    <location>
        <begin position="61"/>
        <end position="81"/>
    </location>
</feature>
<name>A0AAW5B990_9BACI</name>
<organism evidence="2 3">
    <name type="scientific">Oceanobacillus jordanicus</name>
    <dbReference type="NCBI Taxonomy" id="2867266"/>
    <lineage>
        <taxon>Bacteria</taxon>
        <taxon>Bacillati</taxon>
        <taxon>Bacillota</taxon>
        <taxon>Bacilli</taxon>
        <taxon>Bacillales</taxon>
        <taxon>Bacillaceae</taxon>
        <taxon>Oceanobacillus</taxon>
    </lineage>
</organism>
<accession>A0AAW5B990</accession>
<dbReference type="Pfam" id="PF14007">
    <property type="entry name" value="YtpI"/>
    <property type="match status" value="1"/>
</dbReference>
<dbReference type="Proteomes" id="UP001199631">
    <property type="component" value="Unassembled WGS sequence"/>
</dbReference>
<dbReference type="AlphaFoldDB" id="A0AAW5B990"/>
<keyword evidence="1" id="KW-0812">Transmembrane</keyword>
<evidence type="ECO:0000313" key="3">
    <source>
        <dbReference type="Proteomes" id="UP001199631"/>
    </source>
</evidence>
<keyword evidence="1" id="KW-0472">Membrane</keyword>